<protein>
    <submittedName>
        <fullName evidence="1">Uncharacterized protein</fullName>
    </submittedName>
</protein>
<proteinExistence type="predicted"/>
<accession>A0A0P7XS32</accession>
<evidence type="ECO:0000313" key="2">
    <source>
        <dbReference type="Proteomes" id="UP000050421"/>
    </source>
</evidence>
<gene>
    <name evidence="1" type="ORF">HLUCCX10_00565</name>
</gene>
<dbReference type="PATRIC" id="fig|1305737.6.peg.572"/>
<comment type="caution">
    <text evidence="1">The sequence shown here is derived from an EMBL/GenBank/DDBJ whole genome shotgun (WGS) entry which is preliminary data.</text>
</comment>
<dbReference type="STRING" id="1305737.GCA_000526355_00488"/>
<sequence>MKLVAHSLFSYGVFLNQTATQTDLPKAQNQKSAYIPA</sequence>
<evidence type="ECO:0000313" key="1">
    <source>
        <dbReference type="EMBL" id="KPQ20093.1"/>
    </source>
</evidence>
<name>A0A0P7XS32_9BACT</name>
<dbReference type="Proteomes" id="UP000050421">
    <property type="component" value="Unassembled WGS sequence"/>
</dbReference>
<dbReference type="AlphaFoldDB" id="A0A0P7XS32"/>
<organism evidence="1 2">
    <name type="scientific">Algoriphagus marincola HL-49</name>
    <dbReference type="NCBI Taxonomy" id="1305737"/>
    <lineage>
        <taxon>Bacteria</taxon>
        <taxon>Pseudomonadati</taxon>
        <taxon>Bacteroidota</taxon>
        <taxon>Cytophagia</taxon>
        <taxon>Cytophagales</taxon>
        <taxon>Cyclobacteriaceae</taxon>
        <taxon>Algoriphagus</taxon>
    </lineage>
</organism>
<dbReference type="EMBL" id="LJXT01000002">
    <property type="protein sequence ID" value="KPQ20093.1"/>
    <property type="molecule type" value="Genomic_DNA"/>
</dbReference>
<reference evidence="1 2" key="1">
    <citation type="submission" date="2015-09" db="EMBL/GenBank/DDBJ databases">
        <title>Identification and resolution of microdiversity through metagenomic sequencing of parallel consortia.</title>
        <authorList>
            <person name="Nelson W.C."/>
            <person name="Romine M.F."/>
            <person name="Lindemann S.R."/>
        </authorList>
    </citation>
    <scope>NUCLEOTIDE SEQUENCE [LARGE SCALE GENOMIC DNA]</scope>
    <source>
        <strain evidence="1">HL-49</strain>
    </source>
</reference>